<dbReference type="AlphaFoldDB" id="A0A6A6PJ26"/>
<dbReference type="PANTHER" id="PTHR12774:SF2">
    <property type="entry name" value="PEROXISOMAL BIOGENESIS FACTOR 19"/>
    <property type="match status" value="1"/>
</dbReference>
<organism evidence="2 3">
    <name type="scientific">Neohortaea acidophila</name>
    <dbReference type="NCBI Taxonomy" id="245834"/>
    <lineage>
        <taxon>Eukaryota</taxon>
        <taxon>Fungi</taxon>
        <taxon>Dikarya</taxon>
        <taxon>Ascomycota</taxon>
        <taxon>Pezizomycotina</taxon>
        <taxon>Dothideomycetes</taxon>
        <taxon>Dothideomycetidae</taxon>
        <taxon>Mycosphaerellales</taxon>
        <taxon>Teratosphaeriaceae</taxon>
        <taxon>Neohortaea</taxon>
    </lineage>
</organism>
<dbReference type="GO" id="GO:0005778">
    <property type="term" value="C:peroxisomal membrane"/>
    <property type="evidence" value="ECO:0007669"/>
    <property type="project" value="TreeGrafter"/>
</dbReference>
<feature type="region of interest" description="Disordered" evidence="1">
    <location>
        <begin position="209"/>
        <end position="241"/>
    </location>
</feature>
<evidence type="ECO:0000313" key="2">
    <source>
        <dbReference type="EMBL" id="KAF2479925.1"/>
    </source>
</evidence>
<dbReference type="Gene3D" id="1.20.120.900">
    <property type="entry name" value="Pex19, mPTS binding domain"/>
    <property type="match status" value="1"/>
</dbReference>
<dbReference type="GO" id="GO:0033328">
    <property type="term" value="F:peroxisome membrane targeting sequence binding"/>
    <property type="evidence" value="ECO:0007669"/>
    <property type="project" value="TreeGrafter"/>
</dbReference>
<dbReference type="InterPro" id="IPR006708">
    <property type="entry name" value="Pex19"/>
</dbReference>
<reference evidence="2" key="1">
    <citation type="journal article" date="2020" name="Stud. Mycol.">
        <title>101 Dothideomycetes genomes: a test case for predicting lifestyles and emergence of pathogens.</title>
        <authorList>
            <person name="Haridas S."/>
            <person name="Albert R."/>
            <person name="Binder M."/>
            <person name="Bloem J."/>
            <person name="Labutti K."/>
            <person name="Salamov A."/>
            <person name="Andreopoulos B."/>
            <person name="Baker S."/>
            <person name="Barry K."/>
            <person name="Bills G."/>
            <person name="Bluhm B."/>
            <person name="Cannon C."/>
            <person name="Castanera R."/>
            <person name="Culley D."/>
            <person name="Daum C."/>
            <person name="Ezra D."/>
            <person name="Gonzalez J."/>
            <person name="Henrissat B."/>
            <person name="Kuo A."/>
            <person name="Liang C."/>
            <person name="Lipzen A."/>
            <person name="Lutzoni F."/>
            <person name="Magnuson J."/>
            <person name="Mondo S."/>
            <person name="Nolan M."/>
            <person name="Ohm R."/>
            <person name="Pangilinan J."/>
            <person name="Park H.-J."/>
            <person name="Ramirez L."/>
            <person name="Alfaro M."/>
            <person name="Sun H."/>
            <person name="Tritt A."/>
            <person name="Yoshinaga Y."/>
            <person name="Zwiers L.-H."/>
            <person name="Turgeon B."/>
            <person name="Goodwin S."/>
            <person name="Spatafora J."/>
            <person name="Crous P."/>
            <person name="Grigoriev I."/>
        </authorList>
    </citation>
    <scope>NUCLEOTIDE SEQUENCE</scope>
    <source>
        <strain evidence="2">CBS 113389</strain>
    </source>
</reference>
<evidence type="ECO:0000313" key="3">
    <source>
        <dbReference type="Proteomes" id="UP000799767"/>
    </source>
</evidence>
<protein>
    <submittedName>
        <fullName evidence="2">Pex19 protein</fullName>
    </submittedName>
</protein>
<feature type="compositionally biased region" description="Basic and acidic residues" evidence="1">
    <location>
        <begin position="37"/>
        <end position="53"/>
    </location>
</feature>
<evidence type="ECO:0000256" key="1">
    <source>
        <dbReference type="SAM" id="MobiDB-lite"/>
    </source>
</evidence>
<dbReference type="InterPro" id="IPR038322">
    <property type="entry name" value="Pex19_C_sf"/>
</dbReference>
<dbReference type="PANTHER" id="PTHR12774">
    <property type="entry name" value="PEROXISOMAL BIOGENESIS FACTOR 19"/>
    <property type="match status" value="1"/>
</dbReference>
<accession>A0A6A6PJ26</accession>
<dbReference type="GO" id="GO:0045046">
    <property type="term" value="P:protein import into peroxisome membrane"/>
    <property type="evidence" value="ECO:0007669"/>
    <property type="project" value="TreeGrafter"/>
</dbReference>
<dbReference type="Proteomes" id="UP000799767">
    <property type="component" value="Unassembled WGS sequence"/>
</dbReference>
<sequence>MSNLISELGENPEMQKQFEAMMAELMNAGAAGTDAQAAEHVKRASESMPKEAESGSSRGVAGTGTSKKEDRFQDSIRKTMERMQQSDTAASTSATAAKSEEEMLMEMLKSLGGGEGGLDEGGEEDFNSMLLNMMTQLTNKEILYEPMKELHDKFPAWMEKNAAGTKGEDLARYREQQQLVEEIVARFERKGYSDDNEEDREYIVERMQKMQAAGSPPPDLVGDMSAAQEALGDLDAGCPTQ</sequence>
<dbReference type="RefSeq" id="XP_033586495.1">
    <property type="nucleotide sequence ID" value="XM_033734478.1"/>
</dbReference>
<keyword evidence="3" id="KW-1185">Reference proteome</keyword>
<dbReference type="EMBL" id="MU001640">
    <property type="protein sequence ID" value="KAF2479925.1"/>
    <property type="molecule type" value="Genomic_DNA"/>
</dbReference>
<dbReference type="Pfam" id="PF04614">
    <property type="entry name" value="Pex19"/>
    <property type="match status" value="1"/>
</dbReference>
<name>A0A6A6PJ26_9PEZI</name>
<dbReference type="OrthoDB" id="21292at2759"/>
<feature type="region of interest" description="Disordered" evidence="1">
    <location>
        <begin position="31"/>
        <end position="72"/>
    </location>
</feature>
<gene>
    <name evidence="2" type="ORF">BDY17DRAFT_302929</name>
</gene>
<proteinExistence type="predicted"/>
<dbReference type="GeneID" id="54475480"/>